<dbReference type="Proteomes" id="UP000054477">
    <property type="component" value="Unassembled WGS sequence"/>
</dbReference>
<dbReference type="AlphaFoldDB" id="A0A0C9WJ64"/>
<feature type="compositionally biased region" description="Basic and acidic residues" evidence="1">
    <location>
        <begin position="36"/>
        <end position="50"/>
    </location>
</feature>
<feature type="compositionally biased region" description="Basic and acidic residues" evidence="1">
    <location>
        <begin position="1"/>
        <end position="19"/>
    </location>
</feature>
<feature type="region of interest" description="Disordered" evidence="1">
    <location>
        <begin position="1"/>
        <end position="50"/>
    </location>
</feature>
<dbReference type="HOGENOM" id="CLU_3125271_0_0_1"/>
<reference evidence="3" key="2">
    <citation type="submission" date="2015-01" db="EMBL/GenBank/DDBJ databases">
        <title>Evolutionary Origins and Diversification of the Mycorrhizal Mutualists.</title>
        <authorList>
            <consortium name="DOE Joint Genome Institute"/>
            <consortium name="Mycorrhizal Genomics Consortium"/>
            <person name="Kohler A."/>
            <person name="Kuo A."/>
            <person name="Nagy L.G."/>
            <person name="Floudas D."/>
            <person name="Copeland A."/>
            <person name="Barry K.W."/>
            <person name="Cichocki N."/>
            <person name="Veneault-Fourrey C."/>
            <person name="LaButti K."/>
            <person name="Lindquist E.A."/>
            <person name="Lipzen A."/>
            <person name="Lundell T."/>
            <person name="Morin E."/>
            <person name="Murat C."/>
            <person name="Riley R."/>
            <person name="Ohm R."/>
            <person name="Sun H."/>
            <person name="Tunlid A."/>
            <person name="Henrissat B."/>
            <person name="Grigoriev I.V."/>
            <person name="Hibbett D.S."/>
            <person name="Martin F."/>
        </authorList>
    </citation>
    <scope>NUCLEOTIDE SEQUENCE [LARGE SCALE GENOMIC DNA]</scope>
    <source>
        <strain evidence="3">LaAM-08-1</strain>
    </source>
</reference>
<accession>A0A0C9WJ64</accession>
<evidence type="ECO:0000313" key="2">
    <source>
        <dbReference type="EMBL" id="KIJ94149.1"/>
    </source>
</evidence>
<name>A0A0C9WJ64_9AGAR</name>
<dbReference type="EMBL" id="KN838807">
    <property type="protein sequence ID" value="KIJ94149.1"/>
    <property type="molecule type" value="Genomic_DNA"/>
</dbReference>
<protein>
    <submittedName>
        <fullName evidence="2">Unplaced genomic scaffold K443scaffold_272, whole genome shotgun sequence</fullName>
    </submittedName>
</protein>
<evidence type="ECO:0000256" key="1">
    <source>
        <dbReference type="SAM" id="MobiDB-lite"/>
    </source>
</evidence>
<reference evidence="2 3" key="1">
    <citation type="submission" date="2014-04" db="EMBL/GenBank/DDBJ databases">
        <authorList>
            <consortium name="DOE Joint Genome Institute"/>
            <person name="Kuo A."/>
            <person name="Kohler A."/>
            <person name="Nagy L.G."/>
            <person name="Floudas D."/>
            <person name="Copeland A."/>
            <person name="Barry K.W."/>
            <person name="Cichocki N."/>
            <person name="Veneault-Fourrey C."/>
            <person name="LaButti K."/>
            <person name="Lindquist E.A."/>
            <person name="Lipzen A."/>
            <person name="Lundell T."/>
            <person name="Morin E."/>
            <person name="Murat C."/>
            <person name="Sun H."/>
            <person name="Tunlid A."/>
            <person name="Henrissat B."/>
            <person name="Grigoriev I.V."/>
            <person name="Hibbett D.S."/>
            <person name="Martin F."/>
            <person name="Nordberg H.P."/>
            <person name="Cantor M.N."/>
            <person name="Hua S.X."/>
        </authorList>
    </citation>
    <scope>NUCLEOTIDE SEQUENCE [LARGE SCALE GENOMIC DNA]</scope>
    <source>
        <strain evidence="2 3">LaAM-08-1</strain>
    </source>
</reference>
<organism evidence="2 3">
    <name type="scientific">Laccaria amethystina LaAM-08-1</name>
    <dbReference type="NCBI Taxonomy" id="1095629"/>
    <lineage>
        <taxon>Eukaryota</taxon>
        <taxon>Fungi</taxon>
        <taxon>Dikarya</taxon>
        <taxon>Basidiomycota</taxon>
        <taxon>Agaricomycotina</taxon>
        <taxon>Agaricomycetes</taxon>
        <taxon>Agaricomycetidae</taxon>
        <taxon>Agaricales</taxon>
        <taxon>Agaricineae</taxon>
        <taxon>Hydnangiaceae</taxon>
        <taxon>Laccaria</taxon>
    </lineage>
</organism>
<evidence type="ECO:0000313" key="3">
    <source>
        <dbReference type="Proteomes" id="UP000054477"/>
    </source>
</evidence>
<sequence>MTWRVDNKPGRSDSDDACPHHCPPRGHVPMCQPTTAERRPPDDKRRSTSR</sequence>
<gene>
    <name evidence="2" type="ORF">K443DRAFT_12355</name>
</gene>
<proteinExistence type="predicted"/>
<keyword evidence="3" id="KW-1185">Reference proteome</keyword>